<protein>
    <submittedName>
        <fullName evidence="1">Uncharacterized protein</fullName>
    </submittedName>
</protein>
<sequence>SSDDIGRVDYLCLVENGNCMSVDVLLLWKYTSDSSLRISESLSELCHCIYQFLHGNKFHKVTAEMFYGYVRDDLGSWVDTPLPLYQLQEISKLDLNPMPIVSEFAFNAAPTLKLIYLPFFTKIQYQALSEMRLDRETFDGFQRLPIHPLEDPAFMAFSRY</sequence>
<gene>
    <name evidence="1" type="ORF">THRCLA_22029</name>
</gene>
<proteinExistence type="predicted"/>
<name>A0A1V9ZDI5_9STRA</name>
<dbReference type="AlphaFoldDB" id="A0A1V9ZDI5"/>
<dbReference type="EMBL" id="JNBS01001991">
    <property type="protein sequence ID" value="OQR96046.1"/>
    <property type="molecule type" value="Genomic_DNA"/>
</dbReference>
<evidence type="ECO:0000313" key="2">
    <source>
        <dbReference type="Proteomes" id="UP000243217"/>
    </source>
</evidence>
<feature type="non-terminal residue" evidence="1">
    <location>
        <position position="1"/>
    </location>
</feature>
<keyword evidence="2" id="KW-1185">Reference proteome</keyword>
<dbReference type="OrthoDB" id="676979at2759"/>
<dbReference type="Proteomes" id="UP000243217">
    <property type="component" value="Unassembled WGS sequence"/>
</dbReference>
<organism evidence="1 2">
    <name type="scientific">Thraustotheca clavata</name>
    <dbReference type="NCBI Taxonomy" id="74557"/>
    <lineage>
        <taxon>Eukaryota</taxon>
        <taxon>Sar</taxon>
        <taxon>Stramenopiles</taxon>
        <taxon>Oomycota</taxon>
        <taxon>Saprolegniomycetes</taxon>
        <taxon>Saprolegniales</taxon>
        <taxon>Achlyaceae</taxon>
        <taxon>Thraustotheca</taxon>
    </lineage>
</organism>
<comment type="caution">
    <text evidence="1">The sequence shown here is derived from an EMBL/GenBank/DDBJ whole genome shotgun (WGS) entry which is preliminary data.</text>
</comment>
<evidence type="ECO:0000313" key="1">
    <source>
        <dbReference type="EMBL" id="OQR96046.1"/>
    </source>
</evidence>
<reference evidence="1 2" key="1">
    <citation type="journal article" date="2014" name="Genome Biol. Evol.">
        <title>The secreted proteins of Achlya hypogyna and Thraustotheca clavata identify the ancestral oomycete secretome and reveal gene acquisitions by horizontal gene transfer.</title>
        <authorList>
            <person name="Misner I."/>
            <person name="Blouin N."/>
            <person name="Leonard G."/>
            <person name="Richards T.A."/>
            <person name="Lane C.E."/>
        </authorList>
    </citation>
    <scope>NUCLEOTIDE SEQUENCE [LARGE SCALE GENOMIC DNA]</scope>
    <source>
        <strain evidence="1 2">ATCC 34112</strain>
    </source>
</reference>
<accession>A0A1V9ZDI5</accession>